<keyword evidence="1" id="KW-0812">Transmembrane</keyword>
<name>A0A645E1V5_9ZZZZ</name>
<reference evidence="2" key="1">
    <citation type="submission" date="2019-08" db="EMBL/GenBank/DDBJ databases">
        <authorList>
            <person name="Kucharzyk K."/>
            <person name="Murdoch R.W."/>
            <person name="Higgins S."/>
            <person name="Loffler F."/>
        </authorList>
    </citation>
    <scope>NUCLEOTIDE SEQUENCE</scope>
</reference>
<feature type="transmembrane region" description="Helical" evidence="1">
    <location>
        <begin position="6"/>
        <end position="39"/>
    </location>
</feature>
<proteinExistence type="predicted"/>
<organism evidence="2">
    <name type="scientific">bioreactor metagenome</name>
    <dbReference type="NCBI Taxonomy" id="1076179"/>
    <lineage>
        <taxon>unclassified sequences</taxon>
        <taxon>metagenomes</taxon>
        <taxon>ecological metagenomes</taxon>
    </lineage>
</organism>
<gene>
    <name evidence="2" type="ORF">SDC9_142919</name>
</gene>
<sequence>MEFYEFAKHFVVCGAFGALVGLMSWSFGYWIYQLVAYICKKVKAHKEKKAVK</sequence>
<dbReference type="EMBL" id="VSSQ01042219">
    <property type="protein sequence ID" value="MPM95764.1"/>
    <property type="molecule type" value="Genomic_DNA"/>
</dbReference>
<keyword evidence="1" id="KW-0472">Membrane</keyword>
<evidence type="ECO:0000313" key="2">
    <source>
        <dbReference type="EMBL" id="MPM95764.1"/>
    </source>
</evidence>
<evidence type="ECO:0000256" key="1">
    <source>
        <dbReference type="SAM" id="Phobius"/>
    </source>
</evidence>
<protein>
    <submittedName>
        <fullName evidence="2">Uncharacterized protein</fullName>
    </submittedName>
</protein>
<accession>A0A645E1V5</accession>
<comment type="caution">
    <text evidence="2">The sequence shown here is derived from an EMBL/GenBank/DDBJ whole genome shotgun (WGS) entry which is preliminary data.</text>
</comment>
<keyword evidence="1" id="KW-1133">Transmembrane helix</keyword>
<dbReference type="AlphaFoldDB" id="A0A645E1V5"/>